<accession>A0A4S3ZST5</accession>
<gene>
    <name evidence="1" type="ORF">E6C50_13360</name>
</gene>
<evidence type="ECO:0000313" key="1">
    <source>
        <dbReference type="EMBL" id="THF48739.1"/>
    </source>
</evidence>
<organism evidence="1 2">
    <name type="scientific">Flavobacterium supellecticarium</name>
    <dbReference type="NCBI Taxonomy" id="2565924"/>
    <lineage>
        <taxon>Bacteria</taxon>
        <taxon>Pseudomonadati</taxon>
        <taxon>Bacteroidota</taxon>
        <taxon>Flavobacteriia</taxon>
        <taxon>Flavobacteriales</taxon>
        <taxon>Flavobacteriaceae</taxon>
        <taxon>Flavobacterium</taxon>
    </lineage>
</organism>
<keyword evidence="2" id="KW-1185">Reference proteome</keyword>
<dbReference type="OrthoDB" id="1439045at2"/>
<name>A0A4S3ZST5_9FLAO</name>
<reference evidence="1 2" key="1">
    <citation type="submission" date="2019-04" db="EMBL/GenBank/DDBJ databases">
        <title>Flavobacterium sp. nov. isolated from construction timber.</title>
        <authorList>
            <person name="Lin S.-Y."/>
            <person name="Chang C.-T."/>
            <person name="Young C.-C."/>
        </authorList>
    </citation>
    <scope>NUCLEOTIDE SEQUENCE [LARGE SCALE GENOMIC DNA]</scope>
    <source>
        <strain evidence="1 2">CC-CTC003</strain>
    </source>
</reference>
<proteinExistence type="predicted"/>
<dbReference type="EMBL" id="SSNZ01000007">
    <property type="protein sequence ID" value="THF48739.1"/>
    <property type="molecule type" value="Genomic_DNA"/>
</dbReference>
<evidence type="ECO:0000313" key="2">
    <source>
        <dbReference type="Proteomes" id="UP000307507"/>
    </source>
</evidence>
<dbReference type="Gene3D" id="2.30.29.80">
    <property type="match status" value="1"/>
</dbReference>
<dbReference type="InterPro" id="IPR036913">
    <property type="entry name" value="YegP-like_sf"/>
</dbReference>
<comment type="caution">
    <text evidence="1">The sequence shown here is derived from an EMBL/GenBank/DDBJ whole genome shotgun (WGS) entry which is preliminary data.</text>
</comment>
<dbReference type="Proteomes" id="UP000307507">
    <property type="component" value="Unassembled WGS sequence"/>
</dbReference>
<dbReference type="AlphaFoldDB" id="A0A4S3ZST5"/>
<evidence type="ECO:0008006" key="3">
    <source>
        <dbReference type="Google" id="ProtNLM"/>
    </source>
</evidence>
<dbReference type="RefSeq" id="WP_136403732.1">
    <property type="nucleotide sequence ID" value="NZ_SSNZ01000007.1"/>
</dbReference>
<protein>
    <recommendedName>
        <fullName evidence="3">DUF1508 domain-containing protein</fullName>
    </recommendedName>
</protein>
<dbReference type="SUPFAM" id="SSF160113">
    <property type="entry name" value="YegP-like"/>
    <property type="match status" value="2"/>
</dbReference>
<sequence length="112" mass="13086">MGAFVITKRENEQYRFNYTSRKGKIILTGASHNQKVGCVRDIQMLKLYHADTLFLKFKTPGGKYFFRVVIQDHIYATSRKFTTELRIAKGIEEIQRNVEIAEVLDFSVDVFF</sequence>